<comment type="function">
    <text evidence="6">One of the early assembly proteins it binds 23S rRNA. One of the proteins that surrounds the polypeptide exit tunnel on the outside of the ribosome. Forms the main docking site for trigger factor binding to the ribosome.</text>
</comment>
<dbReference type="Proteomes" id="UP000077654">
    <property type="component" value="Chromosome"/>
</dbReference>
<dbReference type="GO" id="GO:1990904">
    <property type="term" value="C:ribonucleoprotein complex"/>
    <property type="evidence" value="ECO:0007669"/>
    <property type="project" value="UniProtKB-KW"/>
</dbReference>
<evidence type="ECO:0000256" key="4">
    <source>
        <dbReference type="ARBA" id="ARBA00022980"/>
    </source>
</evidence>
<sequence length="100" mass="11540">MNDEKRLLKIFLSPHISEKSSISSEKFNTVVIKVPMYVTKSDVKKVVQNLFKVQVSNINTLIIKSRKLRKNGRIGYSSSWKKAYITLKKGQNLNFIGHEE</sequence>
<dbReference type="AlphaFoldDB" id="A0A172WE25"/>
<dbReference type="PROSITE" id="PS00050">
    <property type="entry name" value="RIBOSOMAL_L23"/>
    <property type="match status" value="1"/>
</dbReference>
<keyword evidence="3 6" id="KW-0694">RNA-binding</keyword>
<dbReference type="GO" id="GO:0006412">
    <property type="term" value="P:translation"/>
    <property type="evidence" value="ECO:0007669"/>
    <property type="project" value="UniProtKB-UniRule"/>
</dbReference>
<evidence type="ECO:0000256" key="3">
    <source>
        <dbReference type="ARBA" id="ARBA00022884"/>
    </source>
</evidence>
<name>A0A172WE25_BUCSC</name>
<evidence type="ECO:0000256" key="6">
    <source>
        <dbReference type="HAMAP-Rule" id="MF_01369"/>
    </source>
</evidence>
<protein>
    <recommendedName>
        <fullName evidence="6">Large ribosomal subunit protein uL23</fullName>
    </recommendedName>
</protein>
<evidence type="ECO:0000313" key="9">
    <source>
        <dbReference type="Proteomes" id="UP000077654"/>
    </source>
</evidence>
<keyword evidence="2 6" id="KW-0699">rRNA-binding</keyword>
<dbReference type="InterPro" id="IPR012678">
    <property type="entry name" value="Ribosomal_uL23/eL15/eS24_sf"/>
</dbReference>
<keyword evidence="5 6" id="KW-0687">Ribonucleoprotein</keyword>
<accession>A0A172WE25</accession>
<dbReference type="Gene3D" id="3.30.70.330">
    <property type="match status" value="1"/>
</dbReference>
<dbReference type="Pfam" id="PF00276">
    <property type="entry name" value="Ribosomal_L23"/>
    <property type="match status" value="1"/>
</dbReference>
<keyword evidence="4 6" id="KW-0689">Ribosomal protein</keyword>
<evidence type="ECO:0000256" key="2">
    <source>
        <dbReference type="ARBA" id="ARBA00022730"/>
    </source>
</evidence>
<evidence type="ECO:0000256" key="7">
    <source>
        <dbReference type="RuleBase" id="RU003934"/>
    </source>
</evidence>
<dbReference type="InterPro" id="IPR012677">
    <property type="entry name" value="Nucleotide-bd_a/b_plait_sf"/>
</dbReference>
<reference evidence="8 9" key="1">
    <citation type="submission" date="2015-04" db="EMBL/GenBank/DDBJ databases">
        <title>Buchnera aphidicola assembly.</title>
        <authorList>
            <person name="Zhang Y."/>
        </authorList>
    </citation>
    <scope>NUCLEOTIDE SEQUENCE [LARGE SCALE GENOMIC DNA]</scope>
    <source>
        <strain evidence="8 9">SC</strain>
    </source>
</reference>
<gene>
    <name evidence="6" type="primary">rplW</name>
    <name evidence="8" type="ORF">XW81_02395</name>
</gene>
<evidence type="ECO:0000313" key="8">
    <source>
        <dbReference type="EMBL" id="ANF17223.1"/>
    </source>
</evidence>
<dbReference type="HAMAP" id="MF_01369_B">
    <property type="entry name" value="Ribosomal_uL23_B"/>
    <property type="match status" value="1"/>
</dbReference>
<dbReference type="STRING" id="118110.XW81_02395"/>
<keyword evidence="9" id="KW-1185">Reference proteome</keyword>
<evidence type="ECO:0000256" key="1">
    <source>
        <dbReference type="ARBA" id="ARBA00006700"/>
    </source>
</evidence>
<comment type="similarity">
    <text evidence="1 6 7">Belongs to the universal ribosomal protein uL23 family.</text>
</comment>
<dbReference type="EMBL" id="CP011299">
    <property type="protein sequence ID" value="ANF17223.1"/>
    <property type="molecule type" value="Genomic_DNA"/>
</dbReference>
<comment type="subunit">
    <text evidence="6">Part of the 50S ribosomal subunit. Contacts protein L29, and trigger factor when it is bound to the ribosome.</text>
</comment>
<dbReference type="InterPro" id="IPR013025">
    <property type="entry name" value="Ribosomal_uL23-like"/>
</dbReference>
<organism evidence="8 9">
    <name type="scientific">Buchnera aphidicola subsp. Schlechtendalia chinensis</name>
    <dbReference type="NCBI Taxonomy" id="118110"/>
    <lineage>
        <taxon>Bacteria</taxon>
        <taxon>Pseudomonadati</taxon>
        <taxon>Pseudomonadota</taxon>
        <taxon>Gammaproteobacteria</taxon>
        <taxon>Enterobacterales</taxon>
        <taxon>Erwiniaceae</taxon>
        <taxon>Buchnera</taxon>
    </lineage>
</organism>
<dbReference type="SUPFAM" id="SSF54189">
    <property type="entry name" value="Ribosomal proteins S24e, L23 and L15e"/>
    <property type="match status" value="1"/>
</dbReference>
<dbReference type="OrthoDB" id="9793353at2"/>
<proteinExistence type="inferred from homology"/>
<dbReference type="GO" id="GO:0003735">
    <property type="term" value="F:structural constituent of ribosome"/>
    <property type="evidence" value="ECO:0007669"/>
    <property type="project" value="InterPro"/>
</dbReference>
<dbReference type="GO" id="GO:0019843">
    <property type="term" value="F:rRNA binding"/>
    <property type="evidence" value="ECO:0007669"/>
    <property type="project" value="UniProtKB-UniRule"/>
</dbReference>
<dbReference type="NCBIfam" id="NF004359">
    <property type="entry name" value="PRK05738.1-3"/>
    <property type="match status" value="1"/>
</dbReference>
<dbReference type="PATRIC" id="fig|118110.3.peg.474"/>
<dbReference type="InterPro" id="IPR001014">
    <property type="entry name" value="Ribosomal_uL23_CS"/>
</dbReference>
<evidence type="ECO:0000256" key="5">
    <source>
        <dbReference type="ARBA" id="ARBA00023274"/>
    </source>
</evidence>
<dbReference type="RefSeq" id="WP_075474348.1">
    <property type="nucleotide sequence ID" value="NZ_CP011299.1"/>
</dbReference>
<dbReference type="GO" id="GO:0005840">
    <property type="term" value="C:ribosome"/>
    <property type="evidence" value="ECO:0007669"/>
    <property type="project" value="UniProtKB-KW"/>
</dbReference>